<reference evidence="11 12" key="1">
    <citation type="submission" date="2020-03" db="EMBL/GenBank/DDBJ databases">
        <title>Genomic Encyclopedia of Type Strains, Phase IV (KMG-IV): sequencing the most valuable type-strain genomes for metagenomic binning, comparative biology and taxonomic classification.</title>
        <authorList>
            <person name="Goeker M."/>
        </authorList>
    </citation>
    <scope>NUCLEOTIDE SEQUENCE [LARGE SCALE GENOMIC DNA]</scope>
    <source>
        <strain evidence="11 12">DSM 19867</strain>
    </source>
</reference>
<accession>A0A846MZQ0</accession>
<dbReference type="SUPFAM" id="SSF117100">
    <property type="entry name" value="Beta-galactosidase LacA, domain 3"/>
    <property type="match status" value="1"/>
</dbReference>
<dbReference type="Pfam" id="PF13363">
    <property type="entry name" value="BetaGal_dom3"/>
    <property type="match status" value="1"/>
</dbReference>
<dbReference type="SUPFAM" id="SSF51445">
    <property type="entry name" value="(Trans)glycosidases"/>
    <property type="match status" value="1"/>
</dbReference>
<evidence type="ECO:0000259" key="10">
    <source>
        <dbReference type="SMART" id="SM01029"/>
    </source>
</evidence>
<dbReference type="Gene3D" id="2.102.20.10">
    <property type="entry name" value="Beta-galactosidase, domain 2"/>
    <property type="match status" value="1"/>
</dbReference>
<feature type="chain" id="PRO_5032554637" description="beta-galactosidase" evidence="9">
    <location>
        <begin position="22"/>
        <end position="983"/>
    </location>
</feature>
<keyword evidence="12" id="KW-1185">Reference proteome</keyword>
<dbReference type="Gene3D" id="3.20.20.80">
    <property type="entry name" value="Glycosidases"/>
    <property type="match status" value="1"/>
</dbReference>
<dbReference type="SUPFAM" id="SSF51011">
    <property type="entry name" value="Glycosyl hydrolase domain"/>
    <property type="match status" value="1"/>
</dbReference>
<keyword evidence="4 9" id="KW-0732">Signal</keyword>
<dbReference type="Gene3D" id="2.60.390.10">
    <property type="entry name" value="Beta-galactosidase, domain 3"/>
    <property type="match status" value="1"/>
</dbReference>
<evidence type="ECO:0000256" key="7">
    <source>
        <dbReference type="ARBA" id="ARBA00023295"/>
    </source>
</evidence>
<evidence type="ECO:0000256" key="2">
    <source>
        <dbReference type="ARBA" id="ARBA00009809"/>
    </source>
</evidence>
<evidence type="ECO:0000256" key="6">
    <source>
        <dbReference type="ARBA" id="ARBA00023180"/>
    </source>
</evidence>
<gene>
    <name evidence="11" type="ORF">FHS83_002462</name>
</gene>
<dbReference type="GO" id="GO:0005975">
    <property type="term" value="P:carbohydrate metabolic process"/>
    <property type="evidence" value="ECO:0007669"/>
    <property type="project" value="InterPro"/>
</dbReference>
<dbReference type="InterPro" id="IPR025300">
    <property type="entry name" value="BetaGal_jelly_roll_dom"/>
</dbReference>
<dbReference type="RefSeq" id="WP_167083257.1">
    <property type="nucleotide sequence ID" value="NZ_BAAADC010000001.1"/>
</dbReference>
<comment type="caution">
    <text evidence="11">The sequence shown here is derived from an EMBL/GenBank/DDBJ whole genome shotgun (WGS) entry which is preliminary data.</text>
</comment>
<dbReference type="InterPro" id="IPR036833">
    <property type="entry name" value="BetaGal_dom3_sf"/>
</dbReference>
<dbReference type="PANTHER" id="PTHR23421">
    <property type="entry name" value="BETA-GALACTOSIDASE RELATED"/>
    <property type="match status" value="1"/>
</dbReference>
<dbReference type="EC" id="3.2.1.23" evidence="3"/>
<evidence type="ECO:0000256" key="9">
    <source>
        <dbReference type="SAM" id="SignalP"/>
    </source>
</evidence>
<dbReference type="InterPro" id="IPR017853">
    <property type="entry name" value="GH"/>
</dbReference>
<dbReference type="Gene3D" id="2.60.120.260">
    <property type="entry name" value="Galactose-binding domain-like"/>
    <property type="match status" value="2"/>
</dbReference>
<keyword evidence="5" id="KW-0378">Hydrolase</keyword>
<proteinExistence type="inferred from homology"/>
<dbReference type="SMART" id="SM01029">
    <property type="entry name" value="BetaGal_dom2"/>
    <property type="match status" value="1"/>
</dbReference>
<comment type="similarity">
    <text evidence="2 8">Belongs to the glycosyl hydrolase 35 family.</text>
</comment>
<dbReference type="InterPro" id="IPR018954">
    <property type="entry name" value="Betagal_dom2"/>
</dbReference>
<keyword evidence="6" id="KW-0325">Glycoprotein</keyword>
<dbReference type="GO" id="GO:0004565">
    <property type="term" value="F:beta-galactosidase activity"/>
    <property type="evidence" value="ECO:0007669"/>
    <property type="project" value="UniProtKB-EC"/>
</dbReference>
<organism evidence="11 12">
    <name type="scientific">Rhizomicrobium palustre</name>
    <dbReference type="NCBI Taxonomy" id="189966"/>
    <lineage>
        <taxon>Bacteria</taxon>
        <taxon>Pseudomonadati</taxon>
        <taxon>Pseudomonadota</taxon>
        <taxon>Alphaproteobacteria</taxon>
        <taxon>Micropepsales</taxon>
        <taxon>Micropepsaceae</taxon>
        <taxon>Rhizomicrobium</taxon>
    </lineage>
</organism>
<evidence type="ECO:0000256" key="5">
    <source>
        <dbReference type="ARBA" id="ARBA00022801"/>
    </source>
</evidence>
<dbReference type="PRINTS" id="PR00742">
    <property type="entry name" value="GLHYDRLASE35"/>
</dbReference>
<keyword evidence="7" id="KW-0326">Glycosidase</keyword>
<name>A0A846MZQ0_9PROT</name>
<dbReference type="InterPro" id="IPR001944">
    <property type="entry name" value="Glycoside_Hdrlase_35"/>
</dbReference>
<dbReference type="Pfam" id="PF13364">
    <property type="entry name" value="BetaGal_ABD2"/>
    <property type="match status" value="2"/>
</dbReference>
<evidence type="ECO:0000256" key="1">
    <source>
        <dbReference type="ARBA" id="ARBA00001412"/>
    </source>
</evidence>
<evidence type="ECO:0000256" key="8">
    <source>
        <dbReference type="RuleBase" id="RU003679"/>
    </source>
</evidence>
<protein>
    <recommendedName>
        <fullName evidence="3">beta-galactosidase</fullName>
        <ecNumber evidence="3">3.2.1.23</ecNumber>
    </recommendedName>
</protein>
<evidence type="ECO:0000256" key="4">
    <source>
        <dbReference type="ARBA" id="ARBA00022729"/>
    </source>
</evidence>
<feature type="domain" description="Beta-galactosidase" evidence="10">
    <location>
        <begin position="380"/>
        <end position="568"/>
    </location>
</feature>
<dbReference type="Pfam" id="PF01301">
    <property type="entry name" value="Glyco_hydro_35"/>
    <property type="match status" value="1"/>
</dbReference>
<comment type="catalytic activity">
    <reaction evidence="1">
        <text>Hydrolysis of terminal non-reducing beta-D-galactose residues in beta-D-galactosides.</text>
        <dbReference type="EC" id="3.2.1.23"/>
    </reaction>
</comment>
<evidence type="ECO:0000313" key="12">
    <source>
        <dbReference type="Proteomes" id="UP000570514"/>
    </source>
</evidence>
<dbReference type="Proteomes" id="UP000570514">
    <property type="component" value="Unassembled WGS sequence"/>
</dbReference>
<dbReference type="Pfam" id="PF10435">
    <property type="entry name" value="BetaGal_dom2"/>
    <property type="match status" value="1"/>
</dbReference>
<dbReference type="EMBL" id="JAASRM010000001">
    <property type="protein sequence ID" value="NIK89144.1"/>
    <property type="molecule type" value="Genomic_DNA"/>
</dbReference>
<dbReference type="InterPro" id="IPR037110">
    <property type="entry name" value="Betagal_dom2_sf"/>
</dbReference>
<evidence type="ECO:0000256" key="3">
    <source>
        <dbReference type="ARBA" id="ARBA00012756"/>
    </source>
</evidence>
<dbReference type="AlphaFoldDB" id="A0A846MZQ0"/>
<dbReference type="InterPro" id="IPR025972">
    <property type="entry name" value="BetaGal_dom3"/>
</dbReference>
<feature type="signal peptide" evidence="9">
    <location>
        <begin position="1"/>
        <end position="21"/>
    </location>
</feature>
<dbReference type="SUPFAM" id="SSF49785">
    <property type="entry name" value="Galactose-binding domain-like"/>
    <property type="match status" value="2"/>
</dbReference>
<dbReference type="InterPro" id="IPR008979">
    <property type="entry name" value="Galactose-bd-like_sf"/>
</dbReference>
<dbReference type="InterPro" id="IPR031330">
    <property type="entry name" value="Gly_Hdrlase_35_cat"/>
</dbReference>
<evidence type="ECO:0000313" key="11">
    <source>
        <dbReference type="EMBL" id="NIK89144.1"/>
    </source>
</evidence>
<sequence length="983" mass="105913">MKAQFLSAAAVLALVAFGAQAAPAQPSHKITWDNRSLMIDGKRVAIWSGEFHPFRLPSPDLWRDALQKMKATGYNAVSVYFPWDFYSFAQGKYDFTGVRDIDRLFTIAEEEGMYVIARPGPYANAELTRGGFPGWLVNQKAKARTDDPAYLAAADEWLSQIDPIIARHQATKGGSVIAYQIENELLETTPSHSRYMQHLADKVRDDGITIPLFSNDIGRNGYWVPKSSKVEKTVPGPTDLYAWDSYPGGPCMADGTPGGLHAAPDFGWYSQGGAKGGSSASPNTPGFTSEFGGGWFDFWGSDGLYTCLANRIGSGYERVFYGTNIANGLIIHNVYMAVGGTSWGWLPGPIVFTSYDYGAGIDESLGLRDKAQTMKMIGGFIAATGESLAGMQKSDPVASSNPTIKLYHNANPDDGSHLIVAMHNPSSAVTKDKFSFSLKTRDGAYRIPAEGEIAVNGQDAKMLLADFGFLGQHLVYATSQLQTALKTADGDVALFYAPESEMGEMVLRYASAPKVTVLAGQAQSQFDAKTGDLRLNYTHSGIIRLRIEGGGRAPLTLLIATTEIGKTFWHDGTVLVRGGALLRKAKADGGVLSLEGDNTASETLEVWASKPFSKLTWNGDALTLTKTASGSVETSSLSAPEPVKLPDIWAGTWRFQAGSPEAARDFDDSAWRKADSKGGTSTVKPPLGQPTLTADEYGFYNGDVWYRGRYEGTDAARHVDLTYGAGGAGMMQIWLDGKFLGQHELPTGADRPQTYGTVRFDLPEWARKQGSHVISVMVRNNSHNWDLQADDAHKEGRGLISVALAADTGPRAAVPIAWKIKGLAAPVADTMRGPLNNGGLDGEIKGFHLPGDIDTSWKVAKPDSVPAAPGTYWLRSHFDLDLPNGDVALGLVFGDGKTLRSAQKYRVLIFVNGWNMGQYIAHVGPQRTFVLPQGVLNAHGANTIALAVTSDGDPKNKIEPVHLTVLRNARGGVGPISFSTPSK</sequence>